<dbReference type="EMBL" id="LT994651">
    <property type="protein sequence ID" value="SPN79004.1"/>
    <property type="molecule type" value="Genomic_DNA"/>
</dbReference>
<protein>
    <submittedName>
        <fullName evidence="2">Transmembrane domain-containing protein</fullName>
    </submittedName>
</protein>
<evidence type="ECO:0000313" key="2">
    <source>
        <dbReference type="EMBL" id="SPN79004.1"/>
    </source>
</evidence>
<reference evidence="2" key="1">
    <citation type="submission" date="2018-03" db="EMBL/GenBank/DDBJ databases">
        <authorList>
            <consortium name="Urmite Genomes"/>
        </authorList>
    </citation>
    <scope>NUCLEOTIDE SEQUENCE [LARGE SCALE GENOMIC DNA]</scope>
    <source>
        <strain evidence="2">IHUMI-27.7</strain>
    </source>
</reference>
<accession>A0A2R8FDC6</accession>
<name>A0A2R8FDC6_9VIRU</name>
<dbReference type="Proteomes" id="UP000273054">
    <property type="component" value="Segment"/>
</dbReference>
<evidence type="ECO:0000256" key="1">
    <source>
        <dbReference type="SAM" id="Phobius"/>
    </source>
</evidence>
<proteinExistence type="predicted"/>
<sequence length="72" mass="7278">MLDGLVQTCLLGTGAFGATVGIGCSYLVARAVDANSSSYLIYGLIGGTLGALTSYTLVIGGAIYLLIKVMQS</sequence>
<evidence type="ECO:0000313" key="3">
    <source>
        <dbReference type="Proteomes" id="UP000273054"/>
    </source>
</evidence>
<keyword evidence="3" id="KW-1185">Reference proteome</keyword>
<feature type="transmembrane region" description="Helical" evidence="1">
    <location>
        <begin position="41"/>
        <end position="67"/>
    </location>
</feature>
<keyword evidence="1 2" id="KW-0812">Transmembrane</keyword>
<organism evidence="2">
    <name type="scientific">Brazilian cedratvirus IHUMI</name>
    <dbReference type="NCBI Taxonomy" id="2126980"/>
    <lineage>
        <taxon>Viruses</taxon>
        <taxon>Pithoviruses</taxon>
        <taxon>Orthocedratvirinae</taxon>
        <taxon>Alphacedratvirus</taxon>
        <taxon>Alphacedratvirus brasiliense</taxon>
    </lineage>
</organism>
<gene>
    <name evidence="2" type="ORF">BRZCDTV_106</name>
</gene>
<keyword evidence="1" id="KW-1133">Transmembrane helix</keyword>
<keyword evidence="1" id="KW-0472">Membrane</keyword>